<evidence type="ECO:0000256" key="3">
    <source>
        <dbReference type="ARBA" id="ARBA00023125"/>
    </source>
</evidence>
<dbReference type="GO" id="GO:0005524">
    <property type="term" value="F:ATP binding"/>
    <property type="evidence" value="ECO:0007669"/>
    <property type="project" value="UniProtKB-KW"/>
</dbReference>
<reference evidence="5" key="1">
    <citation type="submission" date="2020-05" db="EMBL/GenBank/DDBJ databases">
        <authorList>
            <person name="Chiriac C."/>
            <person name="Salcher M."/>
            <person name="Ghai R."/>
            <person name="Kavagutti S V."/>
        </authorList>
    </citation>
    <scope>NUCLEOTIDE SEQUENCE</scope>
</reference>
<dbReference type="Pfam" id="PF17764">
    <property type="entry name" value="PriA_3primeBD"/>
    <property type="match status" value="1"/>
</dbReference>
<dbReference type="AlphaFoldDB" id="A0A6J6NJB6"/>
<organism evidence="5">
    <name type="scientific">freshwater metagenome</name>
    <dbReference type="NCBI Taxonomy" id="449393"/>
    <lineage>
        <taxon>unclassified sequences</taxon>
        <taxon>metagenomes</taxon>
        <taxon>ecological metagenomes</taxon>
    </lineage>
</organism>
<dbReference type="InterPro" id="IPR041222">
    <property type="entry name" value="PriA_3primeBD"/>
</dbReference>
<dbReference type="GO" id="GO:0006310">
    <property type="term" value="P:DNA recombination"/>
    <property type="evidence" value="ECO:0007669"/>
    <property type="project" value="TreeGrafter"/>
</dbReference>
<dbReference type="GO" id="GO:0006270">
    <property type="term" value="P:DNA replication initiation"/>
    <property type="evidence" value="ECO:0007669"/>
    <property type="project" value="TreeGrafter"/>
</dbReference>
<dbReference type="PANTHER" id="PTHR30580:SF0">
    <property type="entry name" value="PRIMOSOMAL PROTEIN N"/>
    <property type="match status" value="1"/>
</dbReference>
<dbReference type="EMBL" id="CAEZXN010000002">
    <property type="protein sequence ID" value="CAB4684503.1"/>
    <property type="molecule type" value="Genomic_DNA"/>
</dbReference>
<dbReference type="GO" id="GO:0043138">
    <property type="term" value="F:3'-5' DNA helicase activity"/>
    <property type="evidence" value="ECO:0007669"/>
    <property type="project" value="TreeGrafter"/>
</dbReference>
<evidence type="ECO:0000256" key="1">
    <source>
        <dbReference type="ARBA" id="ARBA00022741"/>
    </source>
</evidence>
<dbReference type="InterPro" id="IPR042115">
    <property type="entry name" value="PriA_3primeBD_sf"/>
</dbReference>
<dbReference type="InterPro" id="IPR027417">
    <property type="entry name" value="P-loop_NTPase"/>
</dbReference>
<accession>A0A6J6NJB6</accession>
<keyword evidence="1" id="KW-0547">Nucleotide-binding</keyword>
<dbReference type="Gene3D" id="3.40.50.300">
    <property type="entry name" value="P-loop containing nucleotide triphosphate hydrolases"/>
    <property type="match status" value="1"/>
</dbReference>
<evidence type="ECO:0000259" key="4">
    <source>
        <dbReference type="Pfam" id="PF17764"/>
    </source>
</evidence>
<feature type="domain" description="Primosomal protein N' 3' DNA-binding" evidence="4">
    <location>
        <begin position="29"/>
        <end position="126"/>
    </location>
</feature>
<dbReference type="PANTHER" id="PTHR30580">
    <property type="entry name" value="PRIMOSOMAL PROTEIN N"/>
    <property type="match status" value="1"/>
</dbReference>
<sequence length="623" mass="68221">MEPLELISTAPKRRRTALPVALQAPIARVLVDTGVVHLDRPFDYLVPAKWEAIALPGILVRVPFSGRLCDGVIIERGEASLHQSLKAISSVTSPIPILTAELLKLIEQCREYYVGTFWDLFRSAVPPRHARGEKDALTYQGTVSEGLAPAPLPARVESFVAAAVAGKAPHALLLNQQGESHRHTISDAISEMVRRQLKVLLIYPDQRDVEIAEELFSMRGIQSNILHSGLSPQRRYRNYLISERADLPLTIGTRGALFARGSYDVIVLVDEEDHAYQEPRSPGWSASGISNIRSMGIGLLIYAPTVPLARLSEIDSGEMHVLNSDIPRPRVHTDGSGIRIPTAAWGAMRKGLKSGPVLVTVARKGHTPGLLCHSCRNRALCACGGPLVLASIQSLPSCALCEKTTVEWRCGECQDQRLRPLGIGSERTVEELGKAFPGIPVQSSTADRRIEEIDDSPRIVVATSGCEPNVAHGYAAVILLDGEFLAARGELDAIQDLRRRWKYSVSLLMDDGEVFASLPDVHPVVRSLAVPNSLEVFHREMSERSELQLPPAVASAVMSPAPIAEVPPGVRVLGTADRAVLTCEWSLAPVLREYLRSERDAASLGKRKFSFRFAPYRIDERVQ</sequence>
<gene>
    <name evidence="5" type="ORF">UFOPK2423_00175</name>
</gene>
<protein>
    <submittedName>
        <fullName evidence="5">Unannotated protein</fullName>
    </submittedName>
</protein>
<keyword evidence="2" id="KW-0067">ATP-binding</keyword>
<evidence type="ECO:0000313" key="5">
    <source>
        <dbReference type="EMBL" id="CAB4684503.1"/>
    </source>
</evidence>
<evidence type="ECO:0000256" key="2">
    <source>
        <dbReference type="ARBA" id="ARBA00022840"/>
    </source>
</evidence>
<proteinExistence type="predicted"/>
<dbReference type="GO" id="GO:0003677">
    <property type="term" value="F:DNA binding"/>
    <property type="evidence" value="ECO:0007669"/>
    <property type="project" value="UniProtKB-KW"/>
</dbReference>
<dbReference type="Gene3D" id="3.40.1440.60">
    <property type="entry name" value="PriA, 3(prime) DNA-binding domain"/>
    <property type="match status" value="1"/>
</dbReference>
<dbReference type="GO" id="GO:0006302">
    <property type="term" value="P:double-strand break repair"/>
    <property type="evidence" value="ECO:0007669"/>
    <property type="project" value="TreeGrafter"/>
</dbReference>
<keyword evidence="3" id="KW-0238">DNA-binding</keyword>
<name>A0A6J6NJB6_9ZZZZ</name>